<reference evidence="1 2" key="1">
    <citation type="journal article" date="2020" name="ISME J.">
        <title>Comparative genomics reveals insights into cyanobacterial evolution and habitat adaptation.</title>
        <authorList>
            <person name="Chen M.Y."/>
            <person name="Teng W.K."/>
            <person name="Zhao L."/>
            <person name="Hu C.X."/>
            <person name="Zhou Y.K."/>
            <person name="Han B.P."/>
            <person name="Song L.R."/>
            <person name="Shu W.S."/>
        </authorList>
    </citation>
    <scope>NUCLEOTIDE SEQUENCE [LARGE SCALE GENOMIC DNA]</scope>
    <source>
        <strain evidence="1 2">FACHB-159</strain>
    </source>
</reference>
<evidence type="ECO:0000313" key="2">
    <source>
        <dbReference type="Proteomes" id="UP000637383"/>
    </source>
</evidence>
<comment type="caution">
    <text evidence="1">The sequence shown here is derived from an EMBL/GenBank/DDBJ whole genome shotgun (WGS) entry which is preliminary data.</text>
</comment>
<organism evidence="1 2">
    <name type="scientific">Nostoc paludosum FACHB-159</name>
    <dbReference type="NCBI Taxonomy" id="2692908"/>
    <lineage>
        <taxon>Bacteria</taxon>
        <taxon>Bacillati</taxon>
        <taxon>Cyanobacteriota</taxon>
        <taxon>Cyanophyceae</taxon>
        <taxon>Nostocales</taxon>
        <taxon>Nostocaceae</taxon>
        <taxon>Nostoc</taxon>
    </lineage>
</organism>
<gene>
    <name evidence="1" type="ORF">H6H03_19410</name>
</gene>
<accession>A0ABR8KD27</accession>
<evidence type="ECO:0008006" key="3">
    <source>
        <dbReference type="Google" id="ProtNLM"/>
    </source>
</evidence>
<name>A0ABR8KD27_9NOSO</name>
<proteinExistence type="predicted"/>
<dbReference type="Proteomes" id="UP000637383">
    <property type="component" value="Unassembled WGS sequence"/>
</dbReference>
<evidence type="ECO:0000313" key="1">
    <source>
        <dbReference type="EMBL" id="MBD2736032.1"/>
    </source>
</evidence>
<dbReference type="RefSeq" id="WP_190956690.1">
    <property type="nucleotide sequence ID" value="NZ_JACJTU010000018.1"/>
</dbReference>
<dbReference type="EMBL" id="JACJTU010000018">
    <property type="protein sequence ID" value="MBD2736032.1"/>
    <property type="molecule type" value="Genomic_DNA"/>
</dbReference>
<sequence length="92" mass="10497">MLLESLKESDGSAYRSYYNAEQSSWRKLNQRLDSTFRDKYSTGKRGWGLGIGDWGLGIGDWVISGNKMYGYDSLQSDRLKIQIINVLLLQAI</sequence>
<keyword evidence="2" id="KW-1185">Reference proteome</keyword>
<protein>
    <recommendedName>
        <fullName evidence="3">GUN4-like domain-containing protein</fullName>
    </recommendedName>
</protein>